<dbReference type="InterPro" id="IPR035566">
    <property type="entry name" value="Ribosomal_protein_bL20_C"/>
</dbReference>
<keyword evidence="2 4" id="KW-0689">Ribosomal protein</keyword>
<evidence type="ECO:0000256" key="2">
    <source>
        <dbReference type="ARBA" id="ARBA00022980"/>
    </source>
</evidence>
<dbReference type="Pfam" id="PF00453">
    <property type="entry name" value="Ribosomal_L20"/>
    <property type="match status" value="1"/>
</dbReference>
<evidence type="ECO:0008006" key="7">
    <source>
        <dbReference type="Google" id="ProtNLM"/>
    </source>
</evidence>
<dbReference type="SMR" id="A0A482XDQ3"/>
<proteinExistence type="inferred from homology"/>
<keyword evidence="6" id="KW-1185">Reference proteome</keyword>
<dbReference type="GO" id="GO:0003735">
    <property type="term" value="F:structural constituent of ribosome"/>
    <property type="evidence" value="ECO:0007669"/>
    <property type="project" value="InterPro"/>
</dbReference>
<evidence type="ECO:0000256" key="3">
    <source>
        <dbReference type="ARBA" id="ARBA00023274"/>
    </source>
</evidence>
<evidence type="ECO:0000256" key="1">
    <source>
        <dbReference type="ARBA" id="ARBA00007698"/>
    </source>
</evidence>
<dbReference type="Gene3D" id="1.10.1900.20">
    <property type="entry name" value="Ribosomal protein L20"/>
    <property type="match status" value="1"/>
</dbReference>
<protein>
    <recommendedName>
        <fullName evidence="7">39S ribosomal protein L20, mitochondrial</fullName>
    </recommendedName>
</protein>
<comment type="similarity">
    <text evidence="1 4">Belongs to the bacterial ribosomal protein bL20 family.</text>
</comment>
<dbReference type="AlphaFoldDB" id="A0A482XDQ3"/>
<dbReference type="GO" id="GO:1990904">
    <property type="term" value="C:ribonucleoprotein complex"/>
    <property type="evidence" value="ECO:0007669"/>
    <property type="project" value="UniProtKB-KW"/>
</dbReference>
<comment type="caution">
    <text evidence="5">The sequence shown here is derived from an EMBL/GenBank/DDBJ whole genome shotgun (WGS) entry which is preliminary data.</text>
</comment>
<sequence length="166" mass="19155">MVFTTVAQFVRANINKIKGPDEFWRKRRIFRLTAHFIGRKRNCYSLAIRGAHRALQYATKGRHLKKKDMKDLWLQRVSAGSEEHGVPFPVLQKGLIRSDVLLSQKTLSELATWEPRTFKALTQLAWTKGVEDGFNRIETLGEPPKNVVTRGMLTKEVYLSDDETKK</sequence>
<gene>
    <name evidence="5" type="ORF">LSTR_LSTR006368</name>
</gene>
<keyword evidence="3 4" id="KW-0687">Ribonucleoprotein</keyword>
<dbReference type="SUPFAM" id="SSF74731">
    <property type="entry name" value="Ribosomal protein L20"/>
    <property type="match status" value="1"/>
</dbReference>
<evidence type="ECO:0000313" key="5">
    <source>
        <dbReference type="EMBL" id="RZF43827.1"/>
    </source>
</evidence>
<organism evidence="5 6">
    <name type="scientific">Laodelphax striatellus</name>
    <name type="common">Small brown planthopper</name>
    <name type="synonym">Delphax striatella</name>
    <dbReference type="NCBI Taxonomy" id="195883"/>
    <lineage>
        <taxon>Eukaryota</taxon>
        <taxon>Metazoa</taxon>
        <taxon>Ecdysozoa</taxon>
        <taxon>Arthropoda</taxon>
        <taxon>Hexapoda</taxon>
        <taxon>Insecta</taxon>
        <taxon>Pterygota</taxon>
        <taxon>Neoptera</taxon>
        <taxon>Paraneoptera</taxon>
        <taxon>Hemiptera</taxon>
        <taxon>Auchenorrhyncha</taxon>
        <taxon>Fulgoroidea</taxon>
        <taxon>Delphacidae</taxon>
        <taxon>Criomorphinae</taxon>
        <taxon>Laodelphax</taxon>
    </lineage>
</organism>
<dbReference type="Gene3D" id="6.10.160.10">
    <property type="match status" value="1"/>
</dbReference>
<dbReference type="PRINTS" id="PR00062">
    <property type="entry name" value="RIBOSOMALL20"/>
</dbReference>
<evidence type="ECO:0000256" key="4">
    <source>
        <dbReference type="RuleBase" id="RU000561"/>
    </source>
</evidence>
<dbReference type="InterPro" id="IPR005813">
    <property type="entry name" value="Ribosomal_bL20"/>
</dbReference>
<dbReference type="EMBL" id="QKKF02012197">
    <property type="protein sequence ID" value="RZF43827.1"/>
    <property type="molecule type" value="Genomic_DNA"/>
</dbReference>
<dbReference type="GO" id="GO:0006412">
    <property type="term" value="P:translation"/>
    <property type="evidence" value="ECO:0007669"/>
    <property type="project" value="InterPro"/>
</dbReference>
<evidence type="ECO:0000313" key="6">
    <source>
        <dbReference type="Proteomes" id="UP000291343"/>
    </source>
</evidence>
<dbReference type="GO" id="GO:0019843">
    <property type="term" value="F:rRNA binding"/>
    <property type="evidence" value="ECO:0007669"/>
    <property type="project" value="InterPro"/>
</dbReference>
<name>A0A482XDQ3_LAOST</name>
<dbReference type="FunCoup" id="A0A482XDQ3">
    <property type="interactions" value="448"/>
</dbReference>
<accession>A0A482XDQ3</accession>
<dbReference type="OrthoDB" id="10251781at2759"/>
<dbReference type="PANTHER" id="PTHR10986">
    <property type="entry name" value="39S RIBOSOMAL PROTEIN L20"/>
    <property type="match status" value="1"/>
</dbReference>
<dbReference type="NCBIfam" id="TIGR01032">
    <property type="entry name" value="rplT_bact"/>
    <property type="match status" value="1"/>
</dbReference>
<dbReference type="Proteomes" id="UP000291343">
    <property type="component" value="Unassembled WGS sequence"/>
</dbReference>
<dbReference type="InParanoid" id="A0A482XDQ3"/>
<dbReference type="STRING" id="195883.A0A482XDQ3"/>
<reference evidence="5 6" key="1">
    <citation type="journal article" date="2017" name="Gigascience">
        <title>Genome sequence of the small brown planthopper, Laodelphax striatellus.</title>
        <authorList>
            <person name="Zhu J."/>
            <person name="Jiang F."/>
            <person name="Wang X."/>
            <person name="Yang P."/>
            <person name="Bao Y."/>
            <person name="Zhao W."/>
            <person name="Wang W."/>
            <person name="Lu H."/>
            <person name="Wang Q."/>
            <person name="Cui N."/>
            <person name="Li J."/>
            <person name="Chen X."/>
            <person name="Luo L."/>
            <person name="Yu J."/>
            <person name="Kang L."/>
            <person name="Cui F."/>
        </authorList>
    </citation>
    <scope>NUCLEOTIDE SEQUENCE [LARGE SCALE GENOMIC DNA]</scope>
    <source>
        <strain evidence="5">Lst14</strain>
    </source>
</reference>
<dbReference type="GO" id="GO:0005840">
    <property type="term" value="C:ribosome"/>
    <property type="evidence" value="ECO:0007669"/>
    <property type="project" value="UniProtKB-KW"/>
</dbReference>